<reference evidence="2" key="1">
    <citation type="submission" date="2017-07" db="EMBL/GenBank/DDBJ databases">
        <title>Taro Niue Genome Assembly and Annotation.</title>
        <authorList>
            <person name="Atibalentja N."/>
            <person name="Keating K."/>
            <person name="Fields C.J."/>
        </authorList>
    </citation>
    <scope>NUCLEOTIDE SEQUENCE</scope>
    <source>
        <strain evidence="2">Niue_2</strain>
        <tissue evidence="2">Leaf</tissue>
    </source>
</reference>
<proteinExistence type="predicted"/>
<dbReference type="InterPro" id="IPR001810">
    <property type="entry name" value="F-box_dom"/>
</dbReference>
<name>A0A843XMR3_COLES</name>
<dbReference type="PANTHER" id="PTHR47750:SF1">
    <property type="entry name" value="F-BOX PROTEIN SNE"/>
    <property type="match status" value="1"/>
</dbReference>
<protein>
    <recommendedName>
        <fullName evidence="1">F-box domain-containing protein</fullName>
    </recommendedName>
</protein>
<dbReference type="Pfam" id="PF12937">
    <property type="entry name" value="F-box-like"/>
    <property type="match status" value="1"/>
</dbReference>
<dbReference type="OrthoDB" id="2095648at2759"/>
<gene>
    <name evidence="2" type="ORF">Taro_053333</name>
</gene>
<dbReference type="EMBL" id="NMUH01009713">
    <property type="protein sequence ID" value="MQM20315.1"/>
    <property type="molecule type" value="Genomic_DNA"/>
</dbReference>
<evidence type="ECO:0000259" key="1">
    <source>
        <dbReference type="Pfam" id="PF12937"/>
    </source>
</evidence>
<dbReference type="Gene3D" id="1.20.1280.50">
    <property type="match status" value="1"/>
</dbReference>
<accession>A0A843XMR3</accession>
<evidence type="ECO:0000313" key="3">
    <source>
        <dbReference type="Proteomes" id="UP000652761"/>
    </source>
</evidence>
<dbReference type="PANTHER" id="PTHR47750">
    <property type="entry name" value="F-BOX PROTEIN SNE"/>
    <property type="match status" value="1"/>
</dbReference>
<comment type="caution">
    <text evidence="2">The sequence shown here is derived from an EMBL/GenBank/DDBJ whole genome shotgun (WGS) entry which is preliminary data.</text>
</comment>
<dbReference type="InterPro" id="IPR036047">
    <property type="entry name" value="F-box-like_dom_sf"/>
</dbReference>
<dbReference type="GO" id="GO:0019005">
    <property type="term" value="C:SCF ubiquitin ligase complex"/>
    <property type="evidence" value="ECO:0007669"/>
    <property type="project" value="InterPro"/>
</dbReference>
<dbReference type="GO" id="GO:0009937">
    <property type="term" value="P:regulation of gibberellic acid mediated signaling pathway"/>
    <property type="evidence" value="ECO:0007669"/>
    <property type="project" value="InterPro"/>
</dbReference>
<keyword evidence="3" id="KW-1185">Reference proteome</keyword>
<dbReference type="Proteomes" id="UP000652761">
    <property type="component" value="Unassembled WGS sequence"/>
</dbReference>
<organism evidence="2 3">
    <name type="scientific">Colocasia esculenta</name>
    <name type="common">Wild taro</name>
    <name type="synonym">Arum esculentum</name>
    <dbReference type="NCBI Taxonomy" id="4460"/>
    <lineage>
        <taxon>Eukaryota</taxon>
        <taxon>Viridiplantae</taxon>
        <taxon>Streptophyta</taxon>
        <taxon>Embryophyta</taxon>
        <taxon>Tracheophyta</taxon>
        <taxon>Spermatophyta</taxon>
        <taxon>Magnoliopsida</taxon>
        <taxon>Liliopsida</taxon>
        <taxon>Araceae</taxon>
        <taxon>Aroideae</taxon>
        <taxon>Colocasieae</taxon>
        <taxon>Colocasia</taxon>
    </lineage>
</organism>
<dbReference type="InterPro" id="IPR044184">
    <property type="entry name" value="SNE/GID2"/>
</dbReference>
<dbReference type="AlphaFoldDB" id="A0A843XMR3"/>
<evidence type="ECO:0000313" key="2">
    <source>
        <dbReference type="EMBL" id="MQM20315.1"/>
    </source>
</evidence>
<dbReference type="GO" id="GO:0009740">
    <property type="term" value="P:gibberellic acid mediated signaling pathway"/>
    <property type="evidence" value="ECO:0007669"/>
    <property type="project" value="TreeGrafter"/>
</dbReference>
<sequence>MGGRWRGGGAAEEAEQEKRRRRGAGVCGGRGGGGYCINDNEDLLAEILGRLDGRSLGVAACVCRLWCALCRGDAVWERLCVRQAGGGVGAEARAVVVALGGYRRLYRACVGPVLDRKGARSGGSRGWTRDEAQLSLSLFSIDCYERLGGKRSSLMFLCPPAR</sequence>
<dbReference type="SUPFAM" id="SSF81383">
    <property type="entry name" value="F-box domain"/>
    <property type="match status" value="1"/>
</dbReference>
<feature type="domain" description="F-box" evidence="1">
    <location>
        <begin position="42"/>
        <end position="82"/>
    </location>
</feature>